<keyword evidence="2" id="KW-0472">Membrane</keyword>
<dbReference type="AlphaFoldDB" id="A0AAW8R9A8"/>
<evidence type="ECO:0000313" key="4">
    <source>
        <dbReference type="Proteomes" id="UP001249020"/>
    </source>
</evidence>
<proteinExistence type="predicted"/>
<protein>
    <submittedName>
        <fullName evidence="3">DUF3014 domain-containing protein</fullName>
    </submittedName>
</protein>
<dbReference type="EMBL" id="JAVRIE010000006">
    <property type="protein sequence ID" value="MDT0583768.1"/>
    <property type="molecule type" value="Genomic_DNA"/>
</dbReference>
<keyword evidence="2" id="KW-0812">Transmembrane</keyword>
<sequence length="304" mass="34063">MSEQETQTSSQMAQMKPYLIAAGVLFVILLVAFFWPSSSEPETIVSQPVAVEIEPEQSAFNDESLNNLNSADAGQRNVPEPDVFEGTPEIQSLELEANDETPPPPSMEIEPEPLDESDGAVKSALLAIAESPLVAKYLVDEGLLQKFVINVNNIANEEMSPNHSLLTKPDSSFRIYQQADREWIDAASFKRYNSYVDALESMSTDDLLSLLDTYRPIIEEKYAEISMPNSSFDTTLLDAINELLDTPVVPLPIEVYSDSVMYKYRDDKLENLSGPQKQLLRTGPENTRRIKDILRDLKDALQDR</sequence>
<evidence type="ECO:0000313" key="3">
    <source>
        <dbReference type="EMBL" id="MDT0583768.1"/>
    </source>
</evidence>
<organism evidence="3 4">
    <name type="scientific">Brumicola blandensis</name>
    <dbReference type="NCBI Taxonomy" id="3075611"/>
    <lineage>
        <taxon>Bacteria</taxon>
        <taxon>Pseudomonadati</taxon>
        <taxon>Pseudomonadota</taxon>
        <taxon>Gammaproteobacteria</taxon>
        <taxon>Alteromonadales</taxon>
        <taxon>Alteromonadaceae</taxon>
        <taxon>Brumicola</taxon>
    </lineage>
</organism>
<evidence type="ECO:0000256" key="1">
    <source>
        <dbReference type="SAM" id="MobiDB-lite"/>
    </source>
</evidence>
<keyword evidence="2" id="KW-1133">Transmembrane helix</keyword>
<comment type="caution">
    <text evidence="3">The sequence shown here is derived from an EMBL/GenBank/DDBJ whole genome shotgun (WGS) entry which is preliminary data.</text>
</comment>
<dbReference type="RefSeq" id="WP_311362532.1">
    <property type="nucleotide sequence ID" value="NZ_JAVRIE010000006.1"/>
</dbReference>
<feature type="transmembrane region" description="Helical" evidence="2">
    <location>
        <begin position="18"/>
        <end position="35"/>
    </location>
</feature>
<keyword evidence="4" id="KW-1185">Reference proteome</keyword>
<feature type="region of interest" description="Disordered" evidence="1">
    <location>
        <begin position="64"/>
        <end position="85"/>
    </location>
</feature>
<dbReference type="Proteomes" id="UP001249020">
    <property type="component" value="Unassembled WGS sequence"/>
</dbReference>
<reference evidence="3 4" key="1">
    <citation type="submission" date="2023-09" db="EMBL/GenBank/DDBJ databases">
        <authorList>
            <person name="Rey-Velasco X."/>
        </authorList>
    </citation>
    <scope>NUCLEOTIDE SEQUENCE [LARGE SCALE GENOMIC DNA]</scope>
    <source>
        <strain evidence="3 4">W409</strain>
    </source>
</reference>
<dbReference type="Pfam" id="PF11219">
    <property type="entry name" value="DUF3014"/>
    <property type="match status" value="1"/>
</dbReference>
<name>A0AAW8R9A8_9ALTE</name>
<dbReference type="InterPro" id="IPR021382">
    <property type="entry name" value="DUF3014"/>
</dbReference>
<accession>A0AAW8R9A8</accession>
<gene>
    <name evidence="3" type="ORF">RM544_14555</name>
</gene>
<evidence type="ECO:0000256" key="2">
    <source>
        <dbReference type="SAM" id="Phobius"/>
    </source>
</evidence>